<evidence type="ECO:0000259" key="2">
    <source>
        <dbReference type="Pfam" id="PF13458"/>
    </source>
</evidence>
<keyword evidence="1" id="KW-0732">Signal</keyword>
<dbReference type="Proteomes" id="UP000281431">
    <property type="component" value="Unassembled WGS sequence"/>
</dbReference>
<dbReference type="PROSITE" id="PS51318">
    <property type="entry name" value="TAT"/>
    <property type="match status" value="1"/>
</dbReference>
<comment type="caution">
    <text evidence="3">The sequence shown here is derived from an EMBL/GenBank/DDBJ whole genome shotgun (WGS) entry which is preliminary data.</text>
</comment>
<dbReference type="PANTHER" id="PTHR47628">
    <property type="match status" value="1"/>
</dbReference>
<accession>A0A3N6PKP2</accession>
<keyword evidence="4" id="KW-1185">Reference proteome</keyword>
<sequence length="428" mass="47384">MSRSDSEVVTTDVVSRRAVLATGGAGLGATVAGCTDVVGRAAGESEPVTIAVLEDRSGAFEASGTPKWQASRLAIDELNDDGGILGREIKLVDPDPESDDNRYQRLTQDLLRDGNIDALWAGYASSAREAIRPLVNDYEQLYFYTTLYEGGVCDRYTFLPGATARQQLGIIVPYLIEEYGGRIYSIAADYNYGHLSTDWVRVLAAENGGEVIEREYVPLAQDEFGDLLDRIETADPDVVVSNLVGGAHASFYAQNAEREYDVPIGTPLMLGDGAHRQFDPPTFANVYTGVNYMEELPTDRNEAFVERFYDAFPDAAYVSQEAQNNYFSTHLYAQAVEAAGTTDQQAVIEQLETGMVIEAPQGDVEVDGATHHMNHTMRIARCDANHEIEFHDDQRVDETFLSDTVGCDLREIAETRQYTPTWYYREVQ</sequence>
<name>A0A3N6PKP2_NATCH</name>
<evidence type="ECO:0000256" key="1">
    <source>
        <dbReference type="ARBA" id="ARBA00022729"/>
    </source>
</evidence>
<dbReference type="InterPro" id="IPR006311">
    <property type="entry name" value="TAT_signal"/>
</dbReference>
<protein>
    <submittedName>
        <fullName evidence="3">Urea ABC transporter substrate-binding protein</fullName>
    </submittedName>
</protein>
<dbReference type="InterPro" id="IPR028081">
    <property type="entry name" value="Leu-bd"/>
</dbReference>
<dbReference type="OrthoDB" id="200499at2157"/>
<dbReference type="InterPro" id="IPR019968">
    <property type="entry name" value="Urea_ABC_transptr_substrate-bd"/>
</dbReference>
<proteinExistence type="predicted"/>
<evidence type="ECO:0000313" key="3">
    <source>
        <dbReference type="EMBL" id="RQH01880.1"/>
    </source>
</evidence>
<dbReference type="NCBIfam" id="TIGR03669">
    <property type="entry name" value="urea_ABC_arch"/>
    <property type="match status" value="1"/>
</dbReference>
<dbReference type="EMBL" id="REFZ01000003">
    <property type="protein sequence ID" value="RQH01880.1"/>
    <property type="molecule type" value="Genomic_DNA"/>
</dbReference>
<dbReference type="Gene3D" id="3.40.50.2300">
    <property type="match status" value="2"/>
</dbReference>
<reference evidence="3 4" key="1">
    <citation type="submission" date="2018-10" db="EMBL/GenBank/DDBJ databases">
        <title>Natrarchaeobius chitinivorans gen. nov., sp. nov., and Natrarchaeobius haloalkaliphilus sp. nov., alkaliphilic, chitin-utilizing haloarchaea from hypersaline alkaline lakes.</title>
        <authorList>
            <person name="Sorokin D.Y."/>
            <person name="Elcheninov A.G."/>
            <person name="Kostrikina N.A."/>
            <person name="Bale N.J."/>
            <person name="Sinninghe Damste J.S."/>
            <person name="Khijniak T.V."/>
            <person name="Kublanov I.V."/>
            <person name="Toshchakov S.V."/>
        </authorList>
    </citation>
    <scope>NUCLEOTIDE SEQUENCE [LARGE SCALE GENOMIC DNA]</scope>
    <source>
        <strain evidence="3 4">AArcht7</strain>
    </source>
</reference>
<gene>
    <name evidence="3" type="ORF">EA472_06125</name>
</gene>
<dbReference type="AlphaFoldDB" id="A0A3N6PKP2"/>
<organism evidence="3 4">
    <name type="scientific">Natrarchaeobius chitinivorans</name>
    <dbReference type="NCBI Taxonomy" id="1679083"/>
    <lineage>
        <taxon>Archaea</taxon>
        <taxon>Methanobacteriati</taxon>
        <taxon>Methanobacteriota</taxon>
        <taxon>Stenosarchaea group</taxon>
        <taxon>Halobacteria</taxon>
        <taxon>Halobacteriales</taxon>
        <taxon>Natrialbaceae</taxon>
        <taxon>Natrarchaeobius</taxon>
    </lineage>
</organism>
<dbReference type="Pfam" id="PF13458">
    <property type="entry name" value="Peripla_BP_6"/>
    <property type="match status" value="1"/>
</dbReference>
<dbReference type="SUPFAM" id="SSF53822">
    <property type="entry name" value="Periplasmic binding protein-like I"/>
    <property type="match status" value="1"/>
</dbReference>
<dbReference type="InterPro" id="IPR028082">
    <property type="entry name" value="Peripla_BP_I"/>
</dbReference>
<evidence type="ECO:0000313" key="4">
    <source>
        <dbReference type="Proteomes" id="UP000281431"/>
    </source>
</evidence>
<feature type="domain" description="Leucine-binding protein" evidence="2">
    <location>
        <begin position="47"/>
        <end position="385"/>
    </location>
</feature>
<dbReference type="PROSITE" id="PS51257">
    <property type="entry name" value="PROKAR_LIPOPROTEIN"/>
    <property type="match status" value="1"/>
</dbReference>
<dbReference type="PANTHER" id="PTHR47628:SF1">
    <property type="entry name" value="ALIPHATIC AMIDASE EXPRESSION-REGULATING PROTEIN"/>
    <property type="match status" value="1"/>
</dbReference>